<dbReference type="SUPFAM" id="SSF46689">
    <property type="entry name" value="Homeodomain-like"/>
    <property type="match status" value="1"/>
</dbReference>
<proteinExistence type="predicted"/>
<gene>
    <name evidence="5" type="ORF">C8E01_11736</name>
</gene>
<sequence length="287" mass="33344">MKWITRERPKIDRLACPWLIKRFIDAKAEIIYVPAKEVIAQAKALQAIPFDVPDVEFSHYEDRCTFDYFIEKYNLKDAALHTMALAVRGADTDNHSISSQSAGLWAISAGLAFNFRDDYELLERGMLIYDALYSWAKYLQNEKHTQNPTESLLQRVLHQHLAQEEETHRKMPDWGLPLKKIIQDQIDRNLVPNLTKISEELDLHPAYLSRQFPKYFDSLTFGEYIRKLRIEKAIHLLYHTSHSLSEIAYLVGFSDQSHFSRMFKSQTGVKPSNFRKGIIKGKEIAKG</sequence>
<dbReference type="PROSITE" id="PS00041">
    <property type="entry name" value="HTH_ARAC_FAMILY_1"/>
    <property type="match status" value="1"/>
</dbReference>
<comment type="caution">
    <text evidence="5">The sequence shown here is derived from an EMBL/GenBank/DDBJ whole genome shotgun (WGS) entry which is preliminary data.</text>
</comment>
<dbReference type="PANTHER" id="PTHR43280:SF2">
    <property type="entry name" value="HTH-TYPE TRANSCRIPTIONAL REGULATOR EXSA"/>
    <property type="match status" value="1"/>
</dbReference>
<dbReference type="PROSITE" id="PS01124">
    <property type="entry name" value="HTH_ARAC_FAMILY_2"/>
    <property type="match status" value="1"/>
</dbReference>
<dbReference type="GO" id="GO:0003700">
    <property type="term" value="F:DNA-binding transcription factor activity"/>
    <property type="evidence" value="ECO:0007669"/>
    <property type="project" value="InterPro"/>
</dbReference>
<dbReference type="Gene3D" id="1.10.10.60">
    <property type="entry name" value="Homeodomain-like"/>
    <property type="match status" value="2"/>
</dbReference>
<accession>A0A2U1APK9</accession>
<keyword evidence="6" id="KW-1185">Reference proteome</keyword>
<dbReference type="PANTHER" id="PTHR43280">
    <property type="entry name" value="ARAC-FAMILY TRANSCRIPTIONAL REGULATOR"/>
    <property type="match status" value="1"/>
</dbReference>
<protein>
    <recommendedName>
        <fullName evidence="4">HTH araC/xylS-type domain-containing protein</fullName>
    </recommendedName>
</protein>
<dbReference type="InterPro" id="IPR018634">
    <property type="entry name" value="ChrB_C"/>
</dbReference>
<evidence type="ECO:0000313" key="6">
    <source>
        <dbReference type="Proteomes" id="UP000245466"/>
    </source>
</evidence>
<dbReference type="RefSeq" id="WP_116544955.1">
    <property type="nucleotide sequence ID" value="NZ_QEKI01000017.1"/>
</dbReference>
<reference evidence="5 6" key="1">
    <citation type="submission" date="2018-04" db="EMBL/GenBank/DDBJ databases">
        <title>Genomic Encyclopedia of Type Strains, Phase IV (KMG-IV): sequencing the most valuable type-strain genomes for metagenomic binning, comparative biology and taxonomic classification.</title>
        <authorList>
            <person name="Goeker M."/>
        </authorList>
    </citation>
    <scope>NUCLEOTIDE SEQUENCE [LARGE SCALE GENOMIC DNA]</scope>
    <source>
        <strain evidence="5 6">DSM 100231</strain>
    </source>
</reference>
<keyword evidence="1" id="KW-0805">Transcription regulation</keyword>
<dbReference type="AlphaFoldDB" id="A0A2U1APK9"/>
<dbReference type="InterPro" id="IPR018060">
    <property type="entry name" value="HTH_AraC"/>
</dbReference>
<keyword evidence="2" id="KW-0238">DNA-binding</keyword>
<evidence type="ECO:0000313" key="5">
    <source>
        <dbReference type="EMBL" id="PVY38336.1"/>
    </source>
</evidence>
<organism evidence="5 6">
    <name type="scientific">Pontibacter virosus</name>
    <dbReference type="NCBI Taxonomy" id="1765052"/>
    <lineage>
        <taxon>Bacteria</taxon>
        <taxon>Pseudomonadati</taxon>
        <taxon>Bacteroidota</taxon>
        <taxon>Cytophagia</taxon>
        <taxon>Cytophagales</taxon>
        <taxon>Hymenobacteraceae</taxon>
        <taxon>Pontibacter</taxon>
    </lineage>
</organism>
<evidence type="ECO:0000256" key="2">
    <source>
        <dbReference type="ARBA" id="ARBA00023125"/>
    </source>
</evidence>
<dbReference type="Pfam" id="PF09828">
    <property type="entry name" value="ChrB_C"/>
    <property type="match status" value="1"/>
</dbReference>
<keyword evidence="3" id="KW-0804">Transcription</keyword>
<dbReference type="InterPro" id="IPR020449">
    <property type="entry name" value="Tscrpt_reg_AraC-type_HTH"/>
</dbReference>
<dbReference type="GO" id="GO:0043565">
    <property type="term" value="F:sequence-specific DNA binding"/>
    <property type="evidence" value="ECO:0007669"/>
    <property type="project" value="InterPro"/>
</dbReference>
<evidence type="ECO:0000256" key="1">
    <source>
        <dbReference type="ARBA" id="ARBA00023015"/>
    </source>
</evidence>
<name>A0A2U1APK9_9BACT</name>
<evidence type="ECO:0000256" key="3">
    <source>
        <dbReference type="ARBA" id="ARBA00023163"/>
    </source>
</evidence>
<feature type="domain" description="HTH araC/xylS-type" evidence="4">
    <location>
        <begin position="176"/>
        <end position="277"/>
    </location>
</feature>
<evidence type="ECO:0000259" key="4">
    <source>
        <dbReference type="PROSITE" id="PS01124"/>
    </source>
</evidence>
<dbReference type="EMBL" id="QEKI01000017">
    <property type="protein sequence ID" value="PVY38336.1"/>
    <property type="molecule type" value="Genomic_DNA"/>
</dbReference>
<dbReference type="InterPro" id="IPR009057">
    <property type="entry name" value="Homeodomain-like_sf"/>
</dbReference>
<dbReference type="InterPro" id="IPR018062">
    <property type="entry name" value="HTH_AraC-typ_CS"/>
</dbReference>
<dbReference type="SMART" id="SM00342">
    <property type="entry name" value="HTH_ARAC"/>
    <property type="match status" value="1"/>
</dbReference>
<dbReference type="OrthoDB" id="511992at2"/>
<dbReference type="Proteomes" id="UP000245466">
    <property type="component" value="Unassembled WGS sequence"/>
</dbReference>
<dbReference type="PRINTS" id="PR00032">
    <property type="entry name" value="HTHARAC"/>
</dbReference>
<dbReference type="Pfam" id="PF12833">
    <property type="entry name" value="HTH_18"/>
    <property type="match status" value="1"/>
</dbReference>